<evidence type="ECO:0000313" key="3">
    <source>
        <dbReference type="Proteomes" id="UP000265520"/>
    </source>
</evidence>
<comment type="caution">
    <text evidence="2">The sequence shown here is derived from an EMBL/GenBank/DDBJ whole genome shotgun (WGS) entry which is preliminary data.</text>
</comment>
<keyword evidence="2" id="KW-0808">Transferase</keyword>
<keyword evidence="2" id="KW-0695">RNA-directed DNA polymerase</keyword>
<dbReference type="InterPro" id="IPR043128">
    <property type="entry name" value="Rev_trsase/Diguanyl_cyclase"/>
</dbReference>
<dbReference type="GO" id="GO:0003964">
    <property type="term" value="F:RNA-directed DNA polymerase activity"/>
    <property type="evidence" value="ECO:0007669"/>
    <property type="project" value="UniProtKB-KW"/>
</dbReference>
<dbReference type="InterPro" id="IPR000477">
    <property type="entry name" value="RT_dom"/>
</dbReference>
<feature type="non-terminal residue" evidence="2">
    <location>
        <position position="82"/>
    </location>
</feature>
<dbReference type="InterPro" id="IPR053134">
    <property type="entry name" value="RNA-dir_DNA_polymerase"/>
</dbReference>
<dbReference type="Pfam" id="PF00078">
    <property type="entry name" value="RVT_1"/>
    <property type="match status" value="1"/>
</dbReference>
<protein>
    <submittedName>
        <fullName evidence="2">Reverse transcriptase</fullName>
    </submittedName>
</protein>
<dbReference type="EMBL" id="LXQA010310837">
    <property type="protein sequence ID" value="MCI42931.1"/>
    <property type="molecule type" value="Genomic_DNA"/>
</dbReference>
<dbReference type="AlphaFoldDB" id="A0A392S214"/>
<keyword evidence="3" id="KW-1185">Reference proteome</keyword>
<feature type="domain" description="Reverse transcriptase" evidence="1">
    <location>
        <begin position="15"/>
        <end position="80"/>
    </location>
</feature>
<dbReference type="PANTHER" id="PTHR24559:SF429">
    <property type="entry name" value="RNA-DIRECTED DNA POLYMERASE HOMOLOG"/>
    <property type="match status" value="1"/>
</dbReference>
<dbReference type="Gene3D" id="3.30.70.270">
    <property type="match status" value="1"/>
</dbReference>
<dbReference type="Gene3D" id="3.10.10.10">
    <property type="entry name" value="HIV Type 1 Reverse Transcriptase, subunit A, domain 1"/>
    <property type="match status" value="1"/>
</dbReference>
<reference evidence="2 3" key="1">
    <citation type="journal article" date="2018" name="Front. Plant Sci.">
        <title>Red Clover (Trifolium pratense) and Zigzag Clover (T. medium) - A Picture of Genomic Similarities and Differences.</title>
        <authorList>
            <person name="Dluhosova J."/>
            <person name="Istvanek J."/>
            <person name="Nedelnik J."/>
            <person name="Repkova J."/>
        </authorList>
    </citation>
    <scope>NUCLEOTIDE SEQUENCE [LARGE SCALE GENOMIC DNA]</scope>
    <source>
        <strain evidence="3">cv. 10/8</strain>
        <tissue evidence="2">Leaf</tissue>
    </source>
</reference>
<dbReference type="CDD" id="cd01647">
    <property type="entry name" value="RT_LTR"/>
    <property type="match status" value="1"/>
</dbReference>
<dbReference type="PANTHER" id="PTHR24559">
    <property type="entry name" value="TRANSPOSON TY3-I GAG-POL POLYPROTEIN"/>
    <property type="match status" value="1"/>
</dbReference>
<dbReference type="Proteomes" id="UP000265520">
    <property type="component" value="Unassembled WGS sequence"/>
</dbReference>
<organism evidence="2 3">
    <name type="scientific">Trifolium medium</name>
    <dbReference type="NCBI Taxonomy" id="97028"/>
    <lineage>
        <taxon>Eukaryota</taxon>
        <taxon>Viridiplantae</taxon>
        <taxon>Streptophyta</taxon>
        <taxon>Embryophyta</taxon>
        <taxon>Tracheophyta</taxon>
        <taxon>Spermatophyta</taxon>
        <taxon>Magnoliopsida</taxon>
        <taxon>eudicotyledons</taxon>
        <taxon>Gunneridae</taxon>
        <taxon>Pentapetalae</taxon>
        <taxon>rosids</taxon>
        <taxon>fabids</taxon>
        <taxon>Fabales</taxon>
        <taxon>Fabaceae</taxon>
        <taxon>Papilionoideae</taxon>
        <taxon>50 kb inversion clade</taxon>
        <taxon>NPAAA clade</taxon>
        <taxon>Hologalegina</taxon>
        <taxon>IRL clade</taxon>
        <taxon>Trifolieae</taxon>
        <taxon>Trifolium</taxon>
    </lineage>
</organism>
<dbReference type="SUPFAM" id="SSF56672">
    <property type="entry name" value="DNA/RNA polymerases"/>
    <property type="match status" value="1"/>
</dbReference>
<proteinExistence type="predicted"/>
<name>A0A392S214_9FABA</name>
<accession>A0A392S214</accession>
<sequence length="82" mass="9921">MKNEKNELLPTRNITWWRMCIDYRRLNQATRKDHFPQPFMDQMLERLAGQAYYCFLDEYSGYNQITVDPNDQEKTAFTCPYG</sequence>
<keyword evidence="2" id="KW-0548">Nucleotidyltransferase</keyword>
<evidence type="ECO:0000259" key="1">
    <source>
        <dbReference type="Pfam" id="PF00078"/>
    </source>
</evidence>
<evidence type="ECO:0000313" key="2">
    <source>
        <dbReference type="EMBL" id="MCI42931.1"/>
    </source>
</evidence>
<dbReference type="InterPro" id="IPR043502">
    <property type="entry name" value="DNA/RNA_pol_sf"/>
</dbReference>